<accession>A0ABY7N5X1</accession>
<dbReference type="NCBIfam" id="TIGR03071">
    <property type="entry name" value="couple_hipA"/>
    <property type="match status" value="1"/>
</dbReference>
<evidence type="ECO:0000256" key="2">
    <source>
        <dbReference type="ARBA" id="ARBA00022679"/>
    </source>
</evidence>
<dbReference type="Proteomes" id="UP001211866">
    <property type="component" value="Chromosome"/>
</dbReference>
<evidence type="ECO:0000256" key="1">
    <source>
        <dbReference type="ARBA" id="ARBA00010164"/>
    </source>
</evidence>
<evidence type="ECO:0000259" key="5">
    <source>
        <dbReference type="Pfam" id="PF13657"/>
    </source>
</evidence>
<feature type="domain" description="HipA N-terminal subdomain 1" evidence="5">
    <location>
        <begin position="4"/>
        <end position="105"/>
    </location>
</feature>
<dbReference type="RefSeq" id="WP_042487570.1">
    <property type="nucleotide sequence ID" value="NZ_CP021079.1"/>
</dbReference>
<evidence type="ECO:0000256" key="3">
    <source>
        <dbReference type="ARBA" id="ARBA00022777"/>
    </source>
</evidence>
<keyword evidence="2" id="KW-0808">Transferase</keyword>
<evidence type="ECO:0000313" key="6">
    <source>
        <dbReference type="EMBL" id="WBM39508.1"/>
    </source>
</evidence>
<dbReference type="InterPro" id="IPR052028">
    <property type="entry name" value="HipA_Ser/Thr_kinase"/>
</dbReference>
<dbReference type="CDD" id="cd17808">
    <property type="entry name" value="HipA_Ec_like"/>
    <property type="match status" value="1"/>
</dbReference>
<protein>
    <submittedName>
        <fullName evidence="6">Type II toxin-antitoxin system HipA family toxin</fullName>
    </submittedName>
</protein>
<dbReference type="InterPro" id="IPR017508">
    <property type="entry name" value="HipA_N1"/>
</dbReference>
<dbReference type="PANTHER" id="PTHR37419:SF1">
    <property type="entry name" value="SERINE_THREONINE-PROTEIN KINASE TOXIN HIPA"/>
    <property type="match status" value="1"/>
</dbReference>
<gene>
    <name evidence="6" type="ORF">M2J83_06780</name>
</gene>
<organism evidence="6 7">
    <name type="scientific">Alcaligenes faecalis</name>
    <dbReference type="NCBI Taxonomy" id="511"/>
    <lineage>
        <taxon>Bacteria</taxon>
        <taxon>Pseudomonadati</taxon>
        <taxon>Pseudomonadota</taxon>
        <taxon>Betaproteobacteria</taxon>
        <taxon>Burkholderiales</taxon>
        <taxon>Alcaligenaceae</taxon>
        <taxon>Alcaligenes</taxon>
    </lineage>
</organism>
<dbReference type="InterPro" id="IPR012893">
    <property type="entry name" value="HipA-like_C"/>
</dbReference>
<keyword evidence="3" id="KW-0418">Kinase</keyword>
<dbReference type="Pfam" id="PF13657">
    <property type="entry name" value="Couple_hipA"/>
    <property type="match status" value="1"/>
</dbReference>
<proteinExistence type="inferred from homology"/>
<evidence type="ECO:0000313" key="7">
    <source>
        <dbReference type="Proteomes" id="UP001211866"/>
    </source>
</evidence>
<dbReference type="PANTHER" id="PTHR37419">
    <property type="entry name" value="SERINE/THREONINE-PROTEIN KINASE TOXIN HIPA"/>
    <property type="match status" value="1"/>
</dbReference>
<feature type="domain" description="HipA-like C-terminal" evidence="4">
    <location>
        <begin position="149"/>
        <end position="393"/>
    </location>
</feature>
<sequence>MPVLDLWMNGLFVGKWHKPARGPSQLSYAPDWIAHPQGRPLSLSLPFTFNNEAFRGEVVDNYFDNLLPDNPEIRQRIASRFKTRSLETFALLEAIGRDAAGAVQLLPENSPAPEIHTLTARPLTESDVAEHLRGTLTARQDLAPEDFRFSLAGAQEKTALLWHQGQWHIPQGSTPSSHIFKLPLGLAGNVRFDLSHSVENEWLCMELLKELGLNVAHTQIGQFEDQKVLIVERFDRVWSRHGHLIRLPHEDLLQASGLPSHAKYESDGGPGIHTIMQVLSGSSNALADRQAFFKTLLVFYLLAAPDGHAKNFSLAIEPGGYFRLAPLYDVLSAWPWVGTKQNQCPIQRVKMAMALRTSNTRYKMQEVLLRHWLAVGKTYIGQQATESLIGDLHQLVEPAIQNVSARLPAHFPEHIKDAIFQGLRSNLQRLK</sequence>
<dbReference type="EMBL" id="CP096916">
    <property type="protein sequence ID" value="WBM39508.1"/>
    <property type="molecule type" value="Genomic_DNA"/>
</dbReference>
<comment type="similarity">
    <text evidence="1">Belongs to the HipA Ser/Thr kinase family.</text>
</comment>
<evidence type="ECO:0000259" key="4">
    <source>
        <dbReference type="Pfam" id="PF07804"/>
    </source>
</evidence>
<name>A0ABY7N5X1_ALCFA</name>
<dbReference type="Pfam" id="PF07804">
    <property type="entry name" value="HipA_C"/>
    <property type="match status" value="1"/>
</dbReference>
<reference evidence="6 7" key="1">
    <citation type="submission" date="2022-05" db="EMBL/GenBank/DDBJ databases">
        <title>Complete sequence of strain NY11312.</title>
        <authorList>
            <person name="Zhou D."/>
        </authorList>
    </citation>
    <scope>NUCLEOTIDE SEQUENCE [LARGE SCALE GENOMIC DNA]</scope>
    <source>
        <strain evidence="6 7">NY11312</strain>
    </source>
</reference>
<keyword evidence="7" id="KW-1185">Reference proteome</keyword>